<gene>
    <name evidence="2" type="ORF">LfeInf_068</name>
</gene>
<feature type="compositionally biased region" description="Basic and acidic residues" evidence="1">
    <location>
        <begin position="38"/>
        <end position="55"/>
    </location>
</feature>
<dbReference type="Proteomes" id="UP000030922">
    <property type="component" value="Segment"/>
</dbReference>
<accession>A0A0A7NP21</accession>
<evidence type="ECO:0000256" key="1">
    <source>
        <dbReference type="SAM" id="MobiDB-lite"/>
    </source>
</evidence>
<feature type="region of interest" description="Disordered" evidence="1">
    <location>
        <begin position="1"/>
        <end position="55"/>
    </location>
</feature>
<keyword evidence="3" id="KW-1185">Reference proteome</keyword>
<organism evidence="2 3">
    <name type="scientific">Lactobacillus phage LfeInf</name>
    <dbReference type="NCBI Taxonomy" id="1567484"/>
    <lineage>
        <taxon>Viruses</taxon>
        <taxon>Duplodnaviria</taxon>
        <taxon>Heunggongvirae</taxon>
        <taxon>Uroviricota</taxon>
        <taxon>Caudoviricetes</taxon>
        <taxon>Herelleviridae</taxon>
        <taxon>Hopescreekvirus</taxon>
        <taxon>Hopescreekvirus LfeInf</taxon>
    </lineage>
</organism>
<feature type="compositionally biased region" description="Basic and acidic residues" evidence="1">
    <location>
        <begin position="9"/>
        <end position="26"/>
    </location>
</feature>
<dbReference type="EMBL" id="KP054477">
    <property type="protein sequence ID" value="AIZ94694.1"/>
    <property type="molecule type" value="Genomic_DNA"/>
</dbReference>
<reference evidence="2 3" key="2">
    <citation type="journal article" date="2015" name="Biotechnol. Biofuels">
        <title>Bacteriophage application restores ethanol fermentation characteristics disrupted by Lactobacillus fermentum.</title>
        <authorList>
            <person name="Liu M."/>
            <person name="Bischoff K.M."/>
            <person name="Gill J.J."/>
            <person name="Mire-Criscione M.D."/>
            <person name="Berry J.D."/>
            <person name="Young R."/>
            <person name="Summer E.J."/>
        </authorList>
    </citation>
    <scope>NUCLEOTIDE SEQUENCE [LARGE SCALE GENOMIC DNA]</scope>
</reference>
<name>A0A0A7NP21_9CAUD</name>
<evidence type="ECO:0000313" key="3">
    <source>
        <dbReference type="Proteomes" id="UP000030922"/>
    </source>
</evidence>
<dbReference type="OrthoDB" id="38807at10239"/>
<protein>
    <submittedName>
        <fullName evidence="2">Putative tape measure chaperone protein</fullName>
    </submittedName>
</protein>
<dbReference type="KEGG" id="vg:26793858"/>
<evidence type="ECO:0000313" key="2">
    <source>
        <dbReference type="EMBL" id="AIZ94694.1"/>
    </source>
</evidence>
<reference evidence="3" key="1">
    <citation type="submission" date="2014-10" db="EMBL/GenBank/DDBJ databases">
        <title>Characterization of Lactobacillus fermentum phage vB_S_LfeInf.</title>
        <authorList>
            <person name="Liu M."/>
            <person name="Gill J.J."/>
            <person name="Berry J."/>
            <person name="Young R.III."/>
            <person name="Summer E.J."/>
        </authorList>
    </citation>
    <scope>NUCLEOTIDE SEQUENCE [LARGE SCALE GENOMIC DNA]</scope>
</reference>
<sequence>MATSQQREQILKEMREKERQQAEIAKRTGRAPVGGMAPKEEEKKVKKDDTPVDTDLRVKQLEEQLKKAKEENADLTDQLDAKNSSKRYSKEQEALADITSSNDAYHFVKEYTYDVSYPTNGTKQKKIVVKMHAPSVAEQAKIQGNYVELTNGLGDGFLANAKDLFLAIAYFQVVGDNVPVWFTNLDNTYRTDVLFQVWGDYQEWLYSFLDTQAQ</sequence>
<dbReference type="RefSeq" id="YP_009222307.1">
    <property type="nucleotide sequence ID" value="NC_029058.1"/>
</dbReference>
<proteinExistence type="predicted"/>
<feature type="region of interest" description="Disordered" evidence="1">
    <location>
        <begin position="68"/>
        <end position="88"/>
    </location>
</feature>
<dbReference type="GeneID" id="26793858"/>